<feature type="region of interest" description="Disordered" evidence="1">
    <location>
        <begin position="86"/>
        <end position="105"/>
    </location>
</feature>
<name>X6P0V5_RETFI</name>
<keyword evidence="3" id="KW-1185">Reference proteome</keyword>
<organism evidence="2 3">
    <name type="scientific">Reticulomyxa filosa</name>
    <dbReference type="NCBI Taxonomy" id="46433"/>
    <lineage>
        <taxon>Eukaryota</taxon>
        <taxon>Sar</taxon>
        <taxon>Rhizaria</taxon>
        <taxon>Retaria</taxon>
        <taxon>Foraminifera</taxon>
        <taxon>Monothalamids</taxon>
        <taxon>Reticulomyxidae</taxon>
        <taxon>Reticulomyxa</taxon>
    </lineage>
</organism>
<sequence>MLALKLIQARCHYLLHCWQKLSPKVKPNILTFVEAPRKNFRANEGTKTGSKIKSNLRFPSQAAPVYHIDDPLPTFLKSVNSEKSKTLENSQIQKETAPHSKETENYDSQKFTHTAQSLLHSNISSIGRIVRNKHNRQVIVAKDFIIDHIRKKEQMKSQKNSQFFFSIKFFSTFANDQNGVIKNTDKMPREKYSNSPFGFIDKVEKGEIQANDFVYLKKIGPYDLQIIPSSQIERQHYYTLSSSGLTCFIDDIIIFTPLDMWQREYYLYTSIMEVMLYLSKRSHSVFCESKYNITFANLQNIFLKKDYIFSPISDLEVL</sequence>
<comment type="caution">
    <text evidence="2">The sequence shown here is derived from an EMBL/GenBank/DDBJ whole genome shotgun (WGS) entry which is preliminary data.</text>
</comment>
<reference evidence="2 3" key="1">
    <citation type="journal article" date="2013" name="Curr. Biol.">
        <title>The Genome of the Foraminiferan Reticulomyxa filosa.</title>
        <authorList>
            <person name="Glockner G."/>
            <person name="Hulsmann N."/>
            <person name="Schleicher M."/>
            <person name="Noegel A.A."/>
            <person name="Eichinger L."/>
            <person name="Gallinger C."/>
            <person name="Pawlowski J."/>
            <person name="Sierra R."/>
            <person name="Euteneuer U."/>
            <person name="Pillet L."/>
            <person name="Moustafa A."/>
            <person name="Platzer M."/>
            <person name="Groth M."/>
            <person name="Szafranski K."/>
            <person name="Schliwa M."/>
        </authorList>
    </citation>
    <scope>NUCLEOTIDE SEQUENCE [LARGE SCALE GENOMIC DNA]</scope>
</reference>
<evidence type="ECO:0000313" key="2">
    <source>
        <dbReference type="EMBL" id="ETO31763.1"/>
    </source>
</evidence>
<dbReference type="EMBL" id="ASPP01004719">
    <property type="protein sequence ID" value="ETO31763.1"/>
    <property type="molecule type" value="Genomic_DNA"/>
</dbReference>
<accession>X6P0V5</accession>
<dbReference type="AlphaFoldDB" id="X6P0V5"/>
<dbReference type="OrthoDB" id="447173at2759"/>
<protein>
    <submittedName>
        <fullName evidence="2">Uncharacterized protein</fullName>
    </submittedName>
</protein>
<dbReference type="Proteomes" id="UP000023152">
    <property type="component" value="Unassembled WGS sequence"/>
</dbReference>
<proteinExistence type="predicted"/>
<evidence type="ECO:0000256" key="1">
    <source>
        <dbReference type="SAM" id="MobiDB-lite"/>
    </source>
</evidence>
<evidence type="ECO:0000313" key="3">
    <source>
        <dbReference type="Proteomes" id="UP000023152"/>
    </source>
</evidence>
<gene>
    <name evidence="2" type="ORF">RFI_05358</name>
</gene>